<keyword evidence="3 6" id="KW-0812">Transmembrane</keyword>
<comment type="subcellular location">
    <subcellularLocation>
        <location evidence="1">Cell membrane</location>
        <topology evidence="1">Multi-pass membrane protein</topology>
    </subcellularLocation>
</comment>
<dbReference type="AlphaFoldDB" id="A0A1A9QCV7"/>
<evidence type="ECO:0000313" key="8">
    <source>
        <dbReference type="EMBL" id="OAL10293.1"/>
    </source>
</evidence>
<keyword evidence="2" id="KW-1003">Cell membrane</keyword>
<reference evidence="9" key="1">
    <citation type="submission" date="2016-04" db="EMBL/GenBank/DDBJ databases">
        <authorList>
            <person name="Quiroz-Castaneda R.E."/>
            <person name="Martinez-Ocampo F."/>
        </authorList>
    </citation>
    <scope>NUCLEOTIDE SEQUENCE [LARGE SCALE GENOMIC DNA]</scope>
    <source>
        <strain evidence="9">INIFAP01</strain>
    </source>
</reference>
<keyword evidence="5 6" id="KW-0472">Membrane</keyword>
<accession>A0A1A9QCV7</accession>
<evidence type="ECO:0000256" key="5">
    <source>
        <dbReference type="ARBA" id="ARBA00023136"/>
    </source>
</evidence>
<dbReference type="PANTHER" id="PTHR33545">
    <property type="entry name" value="UPF0750 MEMBRANE PROTEIN YITT-RELATED"/>
    <property type="match status" value="1"/>
</dbReference>
<feature type="transmembrane region" description="Helical" evidence="6">
    <location>
        <begin position="45"/>
        <end position="61"/>
    </location>
</feature>
<feature type="transmembrane region" description="Helical" evidence="6">
    <location>
        <begin position="123"/>
        <end position="144"/>
    </location>
</feature>
<evidence type="ECO:0000256" key="3">
    <source>
        <dbReference type="ARBA" id="ARBA00022692"/>
    </source>
</evidence>
<dbReference type="Gene3D" id="3.30.70.120">
    <property type="match status" value="1"/>
</dbReference>
<dbReference type="EMBL" id="LWUJ01000011">
    <property type="protein sequence ID" value="OAL10293.1"/>
    <property type="molecule type" value="Genomic_DNA"/>
</dbReference>
<dbReference type="GO" id="GO:0005886">
    <property type="term" value="C:plasma membrane"/>
    <property type="evidence" value="ECO:0007669"/>
    <property type="project" value="UniProtKB-SubCell"/>
</dbReference>
<evidence type="ECO:0000259" key="7">
    <source>
        <dbReference type="Pfam" id="PF10035"/>
    </source>
</evidence>
<evidence type="ECO:0000256" key="1">
    <source>
        <dbReference type="ARBA" id="ARBA00004651"/>
    </source>
</evidence>
<evidence type="ECO:0000313" key="9">
    <source>
        <dbReference type="Proteomes" id="UP000077623"/>
    </source>
</evidence>
<feature type="transmembrane region" description="Helical" evidence="6">
    <location>
        <begin position="95"/>
        <end position="116"/>
    </location>
</feature>
<dbReference type="InterPro" id="IPR019264">
    <property type="entry name" value="DUF2179"/>
</dbReference>
<dbReference type="InterPro" id="IPR015867">
    <property type="entry name" value="N-reg_PII/ATP_PRibTrfase_C"/>
</dbReference>
<proteinExistence type="predicted"/>
<dbReference type="Proteomes" id="UP000077623">
    <property type="component" value="Unassembled WGS sequence"/>
</dbReference>
<dbReference type="InterPro" id="IPR051461">
    <property type="entry name" value="UPF0750_membrane"/>
</dbReference>
<dbReference type="STRING" id="432608.A6V39_02540"/>
<evidence type="ECO:0000256" key="6">
    <source>
        <dbReference type="SAM" id="Phobius"/>
    </source>
</evidence>
<name>A0A1A9QCV7_9MOLU</name>
<sequence length="413" mass="46940">MRSKVSVTANYVYQLNPKEIKSSRLSIGILKLQFLFDIEKFSQKIWIITAVSIFVGIYNFFLLERTGLYSLGINSVFQAIARCITFFWGKNYPKVHAFLFWGMVLIFNIPLAVLGYTRIGKNFTIFTLLFITVSTITSLILSSVSDPLGLKDFYIFSDPRTFNKCLKDQKINILQWQYVTPLDKGGKNYVLNDSSNISLIFFYGFIFGLLNTFTSLVIYALGGSTGGIDWLVFYLSKKKMNSTNNVILYFSLLITLFSYLVGTYIPYLSHMSDHRSNGCNGQGALNGEKLHKLLIPNIVGPILFATFIAAFTKKILFNLFYPHFKLVNVKIFTNKALELREILLASDFPHSFTINTATGGYLLRKQNVFEVICFALELKNIQDYTRKIDPNCLIVASPIKSLSGNFKVKDNLN</sequence>
<gene>
    <name evidence="8" type="ORF">A6V39_02540</name>
</gene>
<dbReference type="Pfam" id="PF10035">
    <property type="entry name" value="DUF2179"/>
    <property type="match status" value="1"/>
</dbReference>
<organism evidence="8 9">
    <name type="scientific">Candidatus Mycoplasma haematobovis</name>
    <dbReference type="NCBI Taxonomy" id="432608"/>
    <lineage>
        <taxon>Bacteria</taxon>
        <taxon>Bacillati</taxon>
        <taxon>Mycoplasmatota</taxon>
        <taxon>Mollicutes</taxon>
        <taxon>Mycoplasmataceae</taxon>
        <taxon>Mycoplasma</taxon>
    </lineage>
</organism>
<keyword evidence="4 6" id="KW-1133">Transmembrane helix</keyword>
<dbReference type="PANTHER" id="PTHR33545:SF5">
    <property type="entry name" value="UPF0750 MEMBRANE PROTEIN YITT"/>
    <property type="match status" value="1"/>
</dbReference>
<feature type="transmembrane region" description="Helical" evidence="6">
    <location>
        <begin position="201"/>
        <end position="234"/>
    </location>
</feature>
<keyword evidence="9" id="KW-1185">Reference proteome</keyword>
<comment type="caution">
    <text evidence="8">The sequence shown here is derived from an EMBL/GenBank/DDBJ whole genome shotgun (WGS) entry which is preliminary data.</text>
</comment>
<evidence type="ECO:0000256" key="4">
    <source>
        <dbReference type="ARBA" id="ARBA00022989"/>
    </source>
</evidence>
<protein>
    <recommendedName>
        <fullName evidence="7">DUF2179 domain-containing protein</fullName>
    </recommendedName>
</protein>
<feature type="transmembrane region" description="Helical" evidence="6">
    <location>
        <begin position="246"/>
        <end position="267"/>
    </location>
</feature>
<evidence type="ECO:0000256" key="2">
    <source>
        <dbReference type="ARBA" id="ARBA00022475"/>
    </source>
</evidence>
<feature type="domain" description="DUF2179" evidence="7">
    <location>
        <begin position="350"/>
        <end position="404"/>
    </location>
</feature>
<feature type="transmembrane region" description="Helical" evidence="6">
    <location>
        <begin position="68"/>
        <end position="89"/>
    </location>
</feature>
<feature type="transmembrane region" description="Helical" evidence="6">
    <location>
        <begin position="293"/>
        <end position="311"/>
    </location>
</feature>